<dbReference type="AlphaFoldDB" id="A0A154P875"/>
<protein>
    <submittedName>
        <fullName evidence="2">Uncharacterized protein</fullName>
    </submittedName>
</protein>
<feature type="compositionally biased region" description="Basic and acidic residues" evidence="1">
    <location>
        <begin position="16"/>
        <end position="27"/>
    </location>
</feature>
<gene>
    <name evidence="2" type="ORF">WN55_10000</name>
</gene>
<dbReference type="EMBL" id="KQ434844">
    <property type="protein sequence ID" value="KZC08129.1"/>
    <property type="molecule type" value="Genomic_DNA"/>
</dbReference>
<name>A0A154P875_DUFNO</name>
<organism evidence="2 3">
    <name type="scientific">Dufourea novaeangliae</name>
    <name type="common">Sweat bee</name>
    <dbReference type="NCBI Taxonomy" id="178035"/>
    <lineage>
        <taxon>Eukaryota</taxon>
        <taxon>Metazoa</taxon>
        <taxon>Ecdysozoa</taxon>
        <taxon>Arthropoda</taxon>
        <taxon>Hexapoda</taxon>
        <taxon>Insecta</taxon>
        <taxon>Pterygota</taxon>
        <taxon>Neoptera</taxon>
        <taxon>Endopterygota</taxon>
        <taxon>Hymenoptera</taxon>
        <taxon>Apocrita</taxon>
        <taxon>Aculeata</taxon>
        <taxon>Apoidea</taxon>
        <taxon>Anthophila</taxon>
        <taxon>Halictidae</taxon>
        <taxon>Rophitinae</taxon>
        <taxon>Dufourea</taxon>
    </lineage>
</organism>
<proteinExistence type="predicted"/>
<feature type="compositionally biased region" description="Gly residues" evidence="1">
    <location>
        <begin position="1"/>
        <end position="11"/>
    </location>
</feature>
<feature type="compositionally biased region" description="Acidic residues" evidence="1">
    <location>
        <begin position="28"/>
        <end position="40"/>
    </location>
</feature>
<accession>A0A154P875</accession>
<evidence type="ECO:0000313" key="3">
    <source>
        <dbReference type="Proteomes" id="UP000076502"/>
    </source>
</evidence>
<feature type="region of interest" description="Disordered" evidence="1">
    <location>
        <begin position="1"/>
        <end position="40"/>
    </location>
</feature>
<keyword evidence="3" id="KW-1185">Reference proteome</keyword>
<reference evidence="2 3" key="1">
    <citation type="submission" date="2015-07" db="EMBL/GenBank/DDBJ databases">
        <title>The genome of Dufourea novaeangliae.</title>
        <authorList>
            <person name="Pan H."/>
            <person name="Kapheim K."/>
        </authorList>
    </citation>
    <scope>NUCLEOTIDE SEQUENCE [LARGE SCALE GENOMIC DNA]</scope>
    <source>
        <strain evidence="2">0120121106</strain>
        <tissue evidence="2">Whole body</tissue>
    </source>
</reference>
<dbReference type="Proteomes" id="UP000076502">
    <property type="component" value="Unassembled WGS sequence"/>
</dbReference>
<evidence type="ECO:0000313" key="2">
    <source>
        <dbReference type="EMBL" id="KZC08129.1"/>
    </source>
</evidence>
<sequence length="102" mass="11653">MSESEGPGGETAKGQGPEETRGNRKWEDEEYETREEENGEDEAHLLVIRVALLLENCILLAGGHSRTKRIFSRSRGQEELEYLSLQMFEESEERKTQLVNLA</sequence>
<evidence type="ECO:0000256" key="1">
    <source>
        <dbReference type="SAM" id="MobiDB-lite"/>
    </source>
</evidence>